<comment type="pathway">
    <text evidence="1">Pyrimidine metabolism; dUMP biosynthesis; dUMP from dCTP (dUTP route): step 2/2.</text>
</comment>
<comment type="similarity">
    <text evidence="2">Belongs to the dUTPase family.</text>
</comment>
<dbReference type="GO" id="GO:0000287">
    <property type="term" value="F:magnesium ion binding"/>
    <property type="evidence" value="ECO:0007669"/>
    <property type="project" value="InterPro"/>
</dbReference>
<evidence type="ECO:0000256" key="6">
    <source>
        <dbReference type="SAM" id="MobiDB-lite"/>
    </source>
</evidence>
<keyword evidence="5" id="KW-0546">Nucleotide metabolism</keyword>
<protein>
    <recommendedName>
        <fullName evidence="3">dUTP diphosphatase</fullName>
        <ecNumber evidence="3">3.6.1.23</ecNumber>
    </recommendedName>
</protein>
<dbReference type="GO" id="GO:0006226">
    <property type="term" value="P:dUMP biosynthetic process"/>
    <property type="evidence" value="ECO:0007669"/>
    <property type="project" value="UniProtKB-UniPathway"/>
</dbReference>
<feature type="compositionally biased region" description="Basic and acidic residues" evidence="6">
    <location>
        <begin position="55"/>
        <end position="70"/>
    </location>
</feature>
<evidence type="ECO:0000256" key="5">
    <source>
        <dbReference type="ARBA" id="ARBA00023080"/>
    </source>
</evidence>
<reference evidence="8 9" key="1">
    <citation type="submission" date="2020-08" db="EMBL/GenBank/DDBJ databases">
        <title>Plant Genome Project.</title>
        <authorList>
            <person name="Zhang R.-G."/>
        </authorList>
    </citation>
    <scope>NUCLEOTIDE SEQUENCE [LARGE SCALE GENOMIC DNA]</scope>
    <source>
        <tissue evidence="8">Rhizome</tissue>
    </source>
</reference>
<dbReference type="Proteomes" id="UP000734854">
    <property type="component" value="Unassembled WGS sequence"/>
</dbReference>
<dbReference type="InterPro" id="IPR033704">
    <property type="entry name" value="dUTPase_trimeric"/>
</dbReference>
<organism evidence="8 9">
    <name type="scientific">Zingiber officinale</name>
    <name type="common">Ginger</name>
    <name type="synonym">Amomum zingiber</name>
    <dbReference type="NCBI Taxonomy" id="94328"/>
    <lineage>
        <taxon>Eukaryota</taxon>
        <taxon>Viridiplantae</taxon>
        <taxon>Streptophyta</taxon>
        <taxon>Embryophyta</taxon>
        <taxon>Tracheophyta</taxon>
        <taxon>Spermatophyta</taxon>
        <taxon>Magnoliopsida</taxon>
        <taxon>Liliopsida</taxon>
        <taxon>Zingiberales</taxon>
        <taxon>Zingiberaceae</taxon>
        <taxon>Zingiber</taxon>
    </lineage>
</organism>
<gene>
    <name evidence="8" type="ORF">ZIOFF_025176</name>
</gene>
<keyword evidence="4" id="KW-0378">Hydrolase</keyword>
<dbReference type="InterPro" id="IPR008181">
    <property type="entry name" value="dUTPase"/>
</dbReference>
<comment type="caution">
    <text evidence="8">The sequence shown here is derived from an EMBL/GenBank/DDBJ whole genome shotgun (WGS) entry which is preliminary data.</text>
</comment>
<dbReference type="EMBL" id="JACMSC010000007">
    <property type="protein sequence ID" value="KAG6514803.1"/>
    <property type="molecule type" value="Genomic_DNA"/>
</dbReference>
<feature type="region of interest" description="Disordered" evidence="6">
    <location>
        <begin position="55"/>
        <end position="83"/>
    </location>
</feature>
<dbReference type="Pfam" id="PF00692">
    <property type="entry name" value="dUTPase"/>
    <property type="match status" value="1"/>
</dbReference>
<dbReference type="AlphaFoldDB" id="A0A8J5LJM6"/>
<evidence type="ECO:0000313" key="9">
    <source>
        <dbReference type="Proteomes" id="UP000734854"/>
    </source>
</evidence>
<accession>A0A8J5LJM6</accession>
<dbReference type="InterPro" id="IPR029054">
    <property type="entry name" value="dUTPase-like"/>
</dbReference>
<dbReference type="PANTHER" id="PTHR11241">
    <property type="entry name" value="DEOXYURIDINE 5'-TRIPHOSPHATE NUCLEOTIDOHYDROLASE"/>
    <property type="match status" value="1"/>
</dbReference>
<evidence type="ECO:0000256" key="3">
    <source>
        <dbReference type="ARBA" id="ARBA00012379"/>
    </source>
</evidence>
<name>A0A8J5LJM6_ZINOF</name>
<dbReference type="CDD" id="cd07557">
    <property type="entry name" value="trimeric_dUTPase"/>
    <property type="match status" value="1"/>
</dbReference>
<dbReference type="EC" id="3.6.1.23" evidence="3"/>
<evidence type="ECO:0000256" key="1">
    <source>
        <dbReference type="ARBA" id="ARBA00005142"/>
    </source>
</evidence>
<dbReference type="GO" id="GO:0046081">
    <property type="term" value="P:dUTP catabolic process"/>
    <property type="evidence" value="ECO:0007669"/>
    <property type="project" value="InterPro"/>
</dbReference>
<dbReference type="NCBIfam" id="TIGR00576">
    <property type="entry name" value="dut"/>
    <property type="match status" value="1"/>
</dbReference>
<dbReference type="UniPathway" id="UPA00610">
    <property type="reaction ID" value="UER00666"/>
</dbReference>
<evidence type="ECO:0000256" key="4">
    <source>
        <dbReference type="ARBA" id="ARBA00022801"/>
    </source>
</evidence>
<sequence>MKEETAISSAVARLDGEDGARSLWFADEDGGWIKNREGTPLDPVPMVGGALVEKPREGKGKLHVFKDHTTSSKNKPRSNEDHYRSSVTTITRGTTIEALFEDQVQNYRQHQRRRYNAQRRLQRVSQRITGRSYNQSLEQQLDPQAQLRLSMQERAAIVPAEVLYHSRQDDTHHRVYTHHSEEALLVTTNQVDRPFIQPESFNQLQRSGMRFIHMGGIQVAGRSGYLRNNGNGLNTRKSTALIQARNDHHDDEDEERAHTIAVLLKDDEEDVLYVKCLTSTVVLSQRKTEGAAGYDLVVNQGYHIQPYGQAMLNTGISIKGTYARIAPRSSYAMRGMIIGGGVVDPDYRGEIKILIYNYSDDDMDFAEGESIAQLILECCKTPPIIQVHDLDKTKRHDKGFGSTSQRYPCTSERANPLCDGCPNCDDGEGSATPYKYYVAPHPDYIDDREYIEYQPPKSKAAIQHTNDGECHEIQACIQARRALISEETLNEPE</sequence>
<dbReference type="SUPFAM" id="SSF51283">
    <property type="entry name" value="dUTPase-like"/>
    <property type="match status" value="1"/>
</dbReference>
<evidence type="ECO:0000313" key="8">
    <source>
        <dbReference type="EMBL" id="KAG6514803.1"/>
    </source>
</evidence>
<feature type="domain" description="dUTPase-like" evidence="7">
    <location>
        <begin position="284"/>
        <end position="403"/>
    </location>
</feature>
<proteinExistence type="inferred from homology"/>
<keyword evidence="9" id="KW-1185">Reference proteome</keyword>
<evidence type="ECO:0000256" key="2">
    <source>
        <dbReference type="ARBA" id="ARBA00006581"/>
    </source>
</evidence>
<dbReference type="Gene3D" id="2.70.40.10">
    <property type="match status" value="1"/>
</dbReference>
<dbReference type="InterPro" id="IPR036157">
    <property type="entry name" value="dUTPase-like_sf"/>
</dbReference>
<dbReference type="PANTHER" id="PTHR11241:SF0">
    <property type="entry name" value="DEOXYURIDINE 5'-TRIPHOSPHATE NUCLEOTIDOHYDROLASE"/>
    <property type="match status" value="1"/>
</dbReference>
<dbReference type="GO" id="GO:0004170">
    <property type="term" value="F:dUTP diphosphatase activity"/>
    <property type="evidence" value="ECO:0007669"/>
    <property type="project" value="UniProtKB-EC"/>
</dbReference>
<evidence type="ECO:0000259" key="7">
    <source>
        <dbReference type="Pfam" id="PF00692"/>
    </source>
</evidence>